<dbReference type="RefSeq" id="WP_344068652.1">
    <property type="nucleotide sequence ID" value="NZ_BAAAPL010000001.1"/>
</dbReference>
<dbReference type="SMART" id="SM00347">
    <property type="entry name" value="HTH_MARR"/>
    <property type="match status" value="1"/>
</dbReference>
<organism evidence="2 3">
    <name type="scientific">Microbacterium sediminicola</name>
    <dbReference type="NCBI Taxonomy" id="415210"/>
    <lineage>
        <taxon>Bacteria</taxon>
        <taxon>Bacillati</taxon>
        <taxon>Actinomycetota</taxon>
        <taxon>Actinomycetes</taxon>
        <taxon>Micrococcales</taxon>
        <taxon>Microbacteriaceae</taxon>
        <taxon>Microbacterium</taxon>
    </lineage>
</organism>
<dbReference type="InterPro" id="IPR000835">
    <property type="entry name" value="HTH_MarR-typ"/>
</dbReference>
<name>A0ABN2HN75_9MICO</name>
<dbReference type="InterPro" id="IPR039422">
    <property type="entry name" value="MarR/SlyA-like"/>
</dbReference>
<dbReference type="PRINTS" id="PR00598">
    <property type="entry name" value="HTHMARR"/>
</dbReference>
<sequence>MDAHQQAVFDVLVAIRALNDAMDRMNGGMKGEMDMNVTDLAALRMLIIREQRGESVSPHHVAEHLKISTASTTKLLDRLERDGYLERQPHPSDRRSRVVALTDLSRQRFFQHFARRLQLLRGVTEPYSEEDLRLIEGYLDRLSEAIEQD</sequence>
<feature type="domain" description="HTH marR-type" evidence="1">
    <location>
        <begin position="4"/>
        <end position="144"/>
    </location>
</feature>
<dbReference type="PROSITE" id="PS50995">
    <property type="entry name" value="HTH_MARR_2"/>
    <property type="match status" value="1"/>
</dbReference>
<dbReference type="Proteomes" id="UP001501690">
    <property type="component" value="Unassembled WGS sequence"/>
</dbReference>
<comment type="caution">
    <text evidence="2">The sequence shown here is derived from an EMBL/GenBank/DDBJ whole genome shotgun (WGS) entry which is preliminary data.</text>
</comment>
<evidence type="ECO:0000259" key="1">
    <source>
        <dbReference type="PROSITE" id="PS50995"/>
    </source>
</evidence>
<keyword evidence="3" id="KW-1185">Reference proteome</keyword>
<dbReference type="PANTHER" id="PTHR33164">
    <property type="entry name" value="TRANSCRIPTIONAL REGULATOR, MARR FAMILY"/>
    <property type="match status" value="1"/>
</dbReference>
<protein>
    <recommendedName>
        <fullName evidence="1">HTH marR-type domain-containing protein</fullName>
    </recommendedName>
</protein>
<reference evidence="2 3" key="1">
    <citation type="journal article" date="2019" name="Int. J. Syst. Evol. Microbiol.">
        <title>The Global Catalogue of Microorganisms (GCM) 10K type strain sequencing project: providing services to taxonomists for standard genome sequencing and annotation.</title>
        <authorList>
            <consortium name="The Broad Institute Genomics Platform"/>
            <consortium name="The Broad Institute Genome Sequencing Center for Infectious Disease"/>
            <person name="Wu L."/>
            <person name="Ma J."/>
        </authorList>
    </citation>
    <scope>NUCLEOTIDE SEQUENCE [LARGE SCALE GENOMIC DNA]</scope>
    <source>
        <strain evidence="2 3">JCM 15577</strain>
    </source>
</reference>
<dbReference type="InterPro" id="IPR036388">
    <property type="entry name" value="WH-like_DNA-bd_sf"/>
</dbReference>
<dbReference type="Gene3D" id="1.10.10.10">
    <property type="entry name" value="Winged helix-like DNA-binding domain superfamily/Winged helix DNA-binding domain"/>
    <property type="match status" value="1"/>
</dbReference>
<accession>A0ABN2HN75</accession>
<gene>
    <name evidence="2" type="ORF">GCM10009808_04500</name>
</gene>
<proteinExistence type="predicted"/>
<dbReference type="InterPro" id="IPR036390">
    <property type="entry name" value="WH_DNA-bd_sf"/>
</dbReference>
<dbReference type="Pfam" id="PF12802">
    <property type="entry name" value="MarR_2"/>
    <property type="match status" value="1"/>
</dbReference>
<dbReference type="EMBL" id="BAAAPL010000001">
    <property type="protein sequence ID" value="GAA1690644.1"/>
    <property type="molecule type" value="Genomic_DNA"/>
</dbReference>
<evidence type="ECO:0000313" key="3">
    <source>
        <dbReference type="Proteomes" id="UP001501690"/>
    </source>
</evidence>
<dbReference type="PANTHER" id="PTHR33164:SF103">
    <property type="entry name" value="REGULATORY PROTEIN MARR"/>
    <property type="match status" value="1"/>
</dbReference>
<evidence type="ECO:0000313" key="2">
    <source>
        <dbReference type="EMBL" id="GAA1690644.1"/>
    </source>
</evidence>
<dbReference type="SUPFAM" id="SSF46785">
    <property type="entry name" value="Winged helix' DNA-binding domain"/>
    <property type="match status" value="1"/>
</dbReference>